<evidence type="ECO:0000313" key="3">
    <source>
        <dbReference type="Proteomes" id="UP000275078"/>
    </source>
</evidence>
<reference evidence="2 3" key="1">
    <citation type="journal article" date="2018" name="Nat. Ecol. Evol.">
        <title>Pezizomycetes genomes reveal the molecular basis of ectomycorrhizal truffle lifestyle.</title>
        <authorList>
            <person name="Murat C."/>
            <person name="Payen T."/>
            <person name="Noel B."/>
            <person name="Kuo A."/>
            <person name="Morin E."/>
            <person name="Chen J."/>
            <person name="Kohler A."/>
            <person name="Krizsan K."/>
            <person name="Balestrini R."/>
            <person name="Da Silva C."/>
            <person name="Montanini B."/>
            <person name="Hainaut M."/>
            <person name="Levati E."/>
            <person name="Barry K.W."/>
            <person name="Belfiori B."/>
            <person name="Cichocki N."/>
            <person name="Clum A."/>
            <person name="Dockter R.B."/>
            <person name="Fauchery L."/>
            <person name="Guy J."/>
            <person name="Iotti M."/>
            <person name="Le Tacon F."/>
            <person name="Lindquist E.A."/>
            <person name="Lipzen A."/>
            <person name="Malagnac F."/>
            <person name="Mello A."/>
            <person name="Molinier V."/>
            <person name="Miyauchi S."/>
            <person name="Poulain J."/>
            <person name="Riccioni C."/>
            <person name="Rubini A."/>
            <person name="Sitrit Y."/>
            <person name="Splivallo R."/>
            <person name="Traeger S."/>
            <person name="Wang M."/>
            <person name="Zifcakova L."/>
            <person name="Wipf D."/>
            <person name="Zambonelli A."/>
            <person name="Paolocci F."/>
            <person name="Nowrousian M."/>
            <person name="Ottonello S."/>
            <person name="Baldrian P."/>
            <person name="Spatafora J.W."/>
            <person name="Henrissat B."/>
            <person name="Nagy L.G."/>
            <person name="Aury J.M."/>
            <person name="Wincker P."/>
            <person name="Grigoriev I.V."/>
            <person name="Bonfante P."/>
            <person name="Martin F.M."/>
        </authorList>
    </citation>
    <scope>NUCLEOTIDE SEQUENCE [LARGE SCALE GENOMIC DNA]</scope>
    <source>
        <strain evidence="2 3">RN42</strain>
    </source>
</reference>
<accession>A0A3N4I952</accession>
<feature type="region of interest" description="Disordered" evidence="1">
    <location>
        <begin position="150"/>
        <end position="258"/>
    </location>
</feature>
<feature type="compositionally biased region" description="Basic residues" evidence="1">
    <location>
        <begin position="249"/>
        <end position="258"/>
    </location>
</feature>
<feature type="compositionally biased region" description="Polar residues" evidence="1">
    <location>
        <begin position="219"/>
        <end position="231"/>
    </location>
</feature>
<feature type="compositionally biased region" description="Basic and acidic residues" evidence="1">
    <location>
        <begin position="150"/>
        <end position="174"/>
    </location>
</feature>
<name>A0A3N4I952_ASCIM</name>
<evidence type="ECO:0000313" key="2">
    <source>
        <dbReference type="EMBL" id="RPA82599.1"/>
    </source>
</evidence>
<feature type="compositionally biased region" description="Acidic residues" evidence="1">
    <location>
        <begin position="189"/>
        <end position="207"/>
    </location>
</feature>
<dbReference type="Proteomes" id="UP000275078">
    <property type="component" value="Unassembled WGS sequence"/>
</dbReference>
<proteinExistence type="predicted"/>
<evidence type="ECO:0000256" key="1">
    <source>
        <dbReference type="SAM" id="MobiDB-lite"/>
    </source>
</evidence>
<organism evidence="2 3">
    <name type="scientific">Ascobolus immersus RN42</name>
    <dbReference type="NCBI Taxonomy" id="1160509"/>
    <lineage>
        <taxon>Eukaryota</taxon>
        <taxon>Fungi</taxon>
        <taxon>Dikarya</taxon>
        <taxon>Ascomycota</taxon>
        <taxon>Pezizomycotina</taxon>
        <taxon>Pezizomycetes</taxon>
        <taxon>Pezizales</taxon>
        <taxon>Ascobolaceae</taxon>
        <taxon>Ascobolus</taxon>
    </lineage>
</organism>
<dbReference type="STRING" id="1160509.A0A3N4I952"/>
<dbReference type="OrthoDB" id="5394620at2759"/>
<keyword evidence="3" id="KW-1185">Reference proteome</keyword>
<sequence>MTRLSLSLFCLYMGREDVADLWMDRGKYTLEISALTFYFHGSNTPTLPVAESQEILSLLRPEPDQIADTMARVMMLCVVLREEQEGIVRALQKISEQTGVDLSLEGSAEEEQAPRREKKVGLAEKIDGLVAAMQRLKEEFVVKSELEALKEEVGERSASRGAETDRGTTRDRETTTTATATDRDTPREETEEQEQENEYDEEYEEEVVQPKPKKRRKSTFSVDLTRHTQTPEIPDSQPVGRHNTGGRRTSGRSGRHLK</sequence>
<gene>
    <name evidence="2" type="ORF">BJ508DRAFT_86288</name>
</gene>
<dbReference type="EMBL" id="ML119670">
    <property type="protein sequence ID" value="RPA82599.1"/>
    <property type="molecule type" value="Genomic_DNA"/>
</dbReference>
<protein>
    <submittedName>
        <fullName evidence="2">Uncharacterized protein</fullName>
    </submittedName>
</protein>
<dbReference type="AlphaFoldDB" id="A0A3N4I952"/>